<dbReference type="Proteomes" id="UP000095544">
    <property type="component" value="Unassembled WGS sequence"/>
</dbReference>
<dbReference type="EMBL" id="CYZU01000013">
    <property type="protein sequence ID" value="CUO29700.1"/>
    <property type="molecule type" value="Genomic_DNA"/>
</dbReference>
<dbReference type="Pfam" id="PF05698">
    <property type="entry name" value="Trigger_C"/>
    <property type="match status" value="1"/>
</dbReference>
<dbReference type="GO" id="GO:0006457">
    <property type="term" value="P:protein folding"/>
    <property type="evidence" value="ECO:0007669"/>
    <property type="project" value="InterPro"/>
</dbReference>
<dbReference type="RefSeq" id="WP_055152686.1">
    <property type="nucleotide sequence ID" value="NZ_CYZU01000013.1"/>
</dbReference>
<keyword evidence="2 4" id="KW-0413">Isomerase</keyword>
<dbReference type="InterPro" id="IPR027304">
    <property type="entry name" value="Trigger_fact/SurA_dom_sf"/>
</dbReference>
<dbReference type="EC" id="5.2.1.8" evidence="4"/>
<evidence type="ECO:0000313" key="4">
    <source>
        <dbReference type="EMBL" id="CUO29700.1"/>
    </source>
</evidence>
<evidence type="ECO:0000256" key="2">
    <source>
        <dbReference type="ARBA" id="ARBA00023235"/>
    </source>
</evidence>
<sequence>MKDVVLGQYKGIEFPAQLKGREKEDYLMKILVESSKAKVSESSVNERAKRMTEEYALRLTQQGLSIEQYYEASKTDEKALVKKMQGIAKSQLKGKMILEAIAEKENITVTQQDVDTEIKKLTMRYPLDEKKIREIMQGAEERRLKKDILTRKAMDFVSEYAVEAATV</sequence>
<dbReference type="GO" id="GO:0003755">
    <property type="term" value="F:peptidyl-prolyl cis-trans isomerase activity"/>
    <property type="evidence" value="ECO:0007669"/>
    <property type="project" value="UniProtKB-KW"/>
</dbReference>
<evidence type="ECO:0000259" key="3">
    <source>
        <dbReference type="Pfam" id="PF05698"/>
    </source>
</evidence>
<protein>
    <submittedName>
        <fullName evidence="4">Trigger factor</fullName>
        <ecNumber evidence="4">5.2.1.8</ecNumber>
    </submittedName>
</protein>
<feature type="domain" description="Trigger factor C-terminal" evidence="3">
    <location>
        <begin position="22"/>
        <end position="158"/>
    </location>
</feature>
<name>A0A174E0U4_9FIRM</name>
<dbReference type="InterPro" id="IPR008880">
    <property type="entry name" value="Trigger_fac_C"/>
</dbReference>
<accession>A0A174E0U4</accession>
<organism evidence="4 5">
    <name type="scientific">Faecalicatena contorta</name>
    <dbReference type="NCBI Taxonomy" id="39482"/>
    <lineage>
        <taxon>Bacteria</taxon>
        <taxon>Bacillati</taxon>
        <taxon>Bacillota</taxon>
        <taxon>Clostridia</taxon>
        <taxon>Lachnospirales</taxon>
        <taxon>Lachnospiraceae</taxon>
        <taxon>Faecalicatena</taxon>
    </lineage>
</organism>
<dbReference type="GO" id="GO:0015031">
    <property type="term" value="P:protein transport"/>
    <property type="evidence" value="ECO:0007669"/>
    <property type="project" value="InterPro"/>
</dbReference>
<dbReference type="OrthoDB" id="9917428at2"/>
<reference evidence="4 5" key="1">
    <citation type="submission" date="2015-09" db="EMBL/GenBank/DDBJ databases">
        <authorList>
            <consortium name="Pathogen Informatics"/>
        </authorList>
    </citation>
    <scope>NUCLEOTIDE SEQUENCE [LARGE SCALE GENOMIC DNA]</scope>
    <source>
        <strain evidence="4 5">2789STDY5834876</strain>
    </source>
</reference>
<dbReference type="STRING" id="39482.ERS852491_01804"/>
<dbReference type="AlphaFoldDB" id="A0A174E0U4"/>
<proteinExistence type="predicted"/>
<keyword evidence="1" id="KW-0697">Rotamase</keyword>
<dbReference type="Gene3D" id="1.10.3120.10">
    <property type="entry name" value="Trigger factor, C-terminal domain"/>
    <property type="match status" value="1"/>
</dbReference>
<dbReference type="SUPFAM" id="SSF109998">
    <property type="entry name" value="Triger factor/SurA peptide-binding domain-like"/>
    <property type="match status" value="1"/>
</dbReference>
<evidence type="ECO:0000313" key="5">
    <source>
        <dbReference type="Proteomes" id="UP000095544"/>
    </source>
</evidence>
<gene>
    <name evidence="4" type="primary">tig_1</name>
    <name evidence="4" type="ORF">ERS852491_01804</name>
</gene>
<evidence type="ECO:0000256" key="1">
    <source>
        <dbReference type="ARBA" id="ARBA00023110"/>
    </source>
</evidence>
<dbReference type="InterPro" id="IPR037041">
    <property type="entry name" value="Trigger_fac_C_sf"/>
</dbReference>